<keyword evidence="2" id="KW-0520">NAD</keyword>
<dbReference type="InterPro" id="IPR008927">
    <property type="entry name" value="6-PGluconate_DH-like_C_sf"/>
</dbReference>
<name>A0ABT3H6J1_9HYPH</name>
<evidence type="ECO:0000259" key="3">
    <source>
        <dbReference type="Pfam" id="PF01232"/>
    </source>
</evidence>
<dbReference type="EC" id="1.1.1.57" evidence="5"/>
<keyword evidence="6" id="KW-1185">Reference proteome</keyword>
<evidence type="ECO:0000256" key="2">
    <source>
        <dbReference type="ARBA" id="ARBA00023027"/>
    </source>
</evidence>
<evidence type="ECO:0000313" key="6">
    <source>
        <dbReference type="Proteomes" id="UP001209755"/>
    </source>
</evidence>
<protein>
    <submittedName>
        <fullName evidence="5">Fructuronate reductase</fullName>
        <ecNumber evidence="5">1.1.1.57</ecNumber>
    </submittedName>
</protein>
<dbReference type="InterPro" id="IPR013118">
    <property type="entry name" value="Mannitol_DH_C"/>
</dbReference>
<organism evidence="5 6">
    <name type="scientific">Rhodobium gokarnense</name>
    <dbReference type="NCBI Taxonomy" id="364296"/>
    <lineage>
        <taxon>Bacteria</taxon>
        <taxon>Pseudomonadati</taxon>
        <taxon>Pseudomonadota</taxon>
        <taxon>Alphaproteobacteria</taxon>
        <taxon>Hyphomicrobiales</taxon>
        <taxon>Rhodobiaceae</taxon>
        <taxon>Rhodobium</taxon>
    </lineage>
</organism>
<dbReference type="SUPFAM" id="SSF48179">
    <property type="entry name" value="6-phosphogluconate dehydrogenase C-terminal domain-like"/>
    <property type="match status" value="1"/>
</dbReference>
<dbReference type="InterPro" id="IPR036291">
    <property type="entry name" value="NAD(P)-bd_dom_sf"/>
</dbReference>
<evidence type="ECO:0000256" key="1">
    <source>
        <dbReference type="ARBA" id="ARBA00023002"/>
    </source>
</evidence>
<dbReference type="Pfam" id="PF01232">
    <property type="entry name" value="Mannitol_dh"/>
    <property type="match status" value="1"/>
</dbReference>
<gene>
    <name evidence="5" type="ORF">M2319_000257</name>
</gene>
<reference evidence="6" key="1">
    <citation type="submission" date="2023-07" db="EMBL/GenBank/DDBJ databases">
        <title>Genome sequencing of Purple Non-Sulfur Bacteria from various extreme environments.</title>
        <authorList>
            <person name="Mayer M."/>
        </authorList>
    </citation>
    <scope>NUCLEOTIDE SEQUENCE [LARGE SCALE GENOMIC DNA]</scope>
    <source>
        <strain evidence="6">DSM 17935</strain>
    </source>
</reference>
<keyword evidence="1 5" id="KW-0560">Oxidoreductase</keyword>
<dbReference type="Gene3D" id="1.10.1040.10">
    <property type="entry name" value="N-(1-d-carboxylethyl)-l-norvaline Dehydrogenase, domain 2"/>
    <property type="match status" value="1"/>
</dbReference>
<feature type="domain" description="Mannitol dehydrogenase C-terminal" evidence="4">
    <location>
        <begin position="284"/>
        <end position="477"/>
    </location>
</feature>
<feature type="domain" description="Mannitol dehydrogenase N-terminal" evidence="3">
    <location>
        <begin position="29"/>
        <end position="275"/>
    </location>
</feature>
<dbReference type="Proteomes" id="UP001209755">
    <property type="component" value="Unassembled WGS sequence"/>
</dbReference>
<dbReference type="EMBL" id="JAOQNS010000001">
    <property type="protein sequence ID" value="MCW2305941.1"/>
    <property type="molecule type" value="Genomic_DNA"/>
</dbReference>
<dbReference type="InterPro" id="IPR050988">
    <property type="entry name" value="Mannitol_DH/Oxidoreductase"/>
</dbReference>
<dbReference type="PANTHER" id="PTHR43362">
    <property type="entry name" value="MANNITOL DEHYDROGENASE DSF1-RELATED"/>
    <property type="match status" value="1"/>
</dbReference>
<dbReference type="RefSeq" id="WP_264599619.1">
    <property type="nucleotide sequence ID" value="NZ_JAOQNS010000001.1"/>
</dbReference>
<comment type="caution">
    <text evidence="5">The sequence shown here is derived from an EMBL/GenBank/DDBJ whole genome shotgun (WGS) entry which is preliminary data.</text>
</comment>
<dbReference type="PROSITE" id="PS00974">
    <property type="entry name" value="MANNITOL_DHGENASE"/>
    <property type="match status" value="1"/>
</dbReference>
<dbReference type="InterPro" id="IPR023027">
    <property type="entry name" value="Mannitol_DH_CS"/>
</dbReference>
<evidence type="ECO:0000259" key="4">
    <source>
        <dbReference type="Pfam" id="PF08125"/>
    </source>
</evidence>
<dbReference type="InterPro" id="IPR013328">
    <property type="entry name" value="6PGD_dom2"/>
</dbReference>
<dbReference type="InterPro" id="IPR013131">
    <property type="entry name" value="Mannitol_DH_N"/>
</dbReference>
<evidence type="ECO:0000313" key="5">
    <source>
        <dbReference type="EMBL" id="MCW2305941.1"/>
    </source>
</evidence>
<dbReference type="Pfam" id="PF08125">
    <property type="entry name" value="Mannitol_dh_C"/>
    <property type="match status" value="1"/>
</dbReference>
<dbReference type="InterPro" id="IPR000669">
    <property type="entry name" value="Mannitol_DH"/>
</dbReference>
<dbReference type="PANTHER" id="PTHR43362:SF1">
    <property type="entry name" value="MANNITOL DEHYDROGENASE 2-RELATED"/>
    <property type="match status" value="1"/>
</dbReference>
<sequence>MKRLSNAVLGDLPPSVSIPAYDRASSGIGIVHLGIGAFHRAHQAVYTDDVLARDGGDWAIAGVSLRSKTVHDQLDPQDGLFSVTALDGEGRDCRIVGSVKDVIFAPDEKVRLFELMAAPSTRIVSLTVTEKGYYRDPSTGALLADDPAIRADLASPDDPATAVGLIVRALKLRRATGTEPFTVLCCDNLPANGAALRQVVLDFALLHDSDLAAWIEETVRFPSTMVDRIVPATTGEGLDDVAAHLGCRDEGAILTEPFSQWVIEDDFSTGRPAWEDAGAMLVADVAPFEFAKLRLLNGPHSAIAYLGYLAGMEYVSDVMENASLRRFVDALMREDIRPTVTAPEGFDLDAYIDALQARFSNPSLHHRCWQIAMDGSQKLPQRLLGTVRDRLKAGASVARFGLVVAAWIRYASGVDLAGNAIDVRDPFSERFAERFTPLLSKPEALAEAALSMTGIFGADLGENATFRAAVTEGMKKLFADGAIIATEL</sequence>
<dbReference type="GO" id="GO:0008866">
    <property type="term" value="F:fructuronate reductase activity"/>
    <property type="evidence" value="ECO:0007669"/>
    <property type="project" value="UniProtKB-EC"/>
</dbReference>
<dbReference type="PRINTS" id="PR00084">
    <property type="entry name" value="MTLDHDRGNASE"/>
</dbReference>
<accession>A0ABT3H6J1</accession>
<dbReference type="Gene3D" id="3.40.50.720">
    <property type="entry name" value="NAD(P)-binding Rossmann-like Domain"/>
    <property type="match status" value="1"/>
</dbReference>
<dbReference type="SUPFAM" id="SSF51735">
    <property type="entry name" value="NAD(P)-binding Rossmann-fold domains"/>
    <property type="match status" value="1"/>
</dbReference>
<proteinExistence type="predicted"/>